<sequence>MNTDRQIFHNVCPRNCYETCGILSTVENGKLIKVEGNPKHGYTHGRLCAKGYAYTEYVYSPQRLKYPLRQFPRGSGNWQRISWSEALESIALKIIELHDRYGSNLACGYDKYSGNLGILHYATEGMFRGLGSHTKIHGDLCLSAGGDALNYNRGQGALCDPEDMAKAKGIVLWGVNPARTAVHQWSFINRARDKGAKLLVIDTLFTPTAAQGDIYLQIQPGTDGLLAMAVLKYIWQEDRLDMDFIQGHVHGWEAFASYLQDEVSLEEASAITGVPLEGIKDLAEMYLESPCATWVGFGVQRYSNGGQSVRGIDALVALTKNQHQQGGGLYYYNWLNIFPFHIKNFPLPPEQEKAPVRSLNIIHFAQEALALKDPPLKLLWLASHNPFSQGQNLQHWRKLISQLELIVVVDLFMNETTAQADIVLPAASPFEEYDLHSSYWHQWIAINQKAIPPFYEARSDLEIARNLTQVLNGLRPDFSSFPWQLSALDWIKAELTPEILKQLEIDNWEELLQGPRKYKLKGVSREVQGYPTETGKFQLMSRGAKENQLPALVRFKEQRIESPYPLRLLTPQSLLRLHSQYRGLSWLNLEQEMDAVELNPQDAEQRDLKEKDHAIVYNDRGSCFRRVEIDPYIPQGVVVMAQGDTTNQLLAGQNTDMGIHTTGARGAAFYDSWVEVKKK</sequence>
<dbReference type="SUPFAM" id="SSF50692">
    <property type="entry name" value="ADC-like"/>
    <property type="match status" value="1"/>
</dbReference>
<dbReference type="Proteomes" id="UP000553059">
    <property type="component" value="Unassembled WGS sequence"/>
</dbReference>
<dbReference type="Gene3D" id="3.40.50.740">
    <property type="match status" value="1"/>
</dbReference>
<dbReference type="InterPro" id="IPR050612">
    <property type="entry name" value="Prok_Mopterin_Oxidored"/>
</dbReference>
<dbReference type="CDD" id="cd02766">
    <property type="entry name" value="MopB_3"/>
    <property type="match status" value="1"/>
</dbReference>
<dbReference type="Gene3D" id="3.30.2070.10">
    <property type="entry name" value="Formate dehydrogenase/DMSO reductase"/>
    <property type="match status" value="1"/>
</dbReference>
<dbReference type="SUPFAM" id="SSF53706">
    <property type="entry name" value="Formate dehydrogenase/DMSO reductase, domains 1-3"/>
    <property type="match status" value="1"/>
</dbReference>
<dbReference type="AlphaFoldDB" id="A0A7C6Z5X3"/>
<dbReference type="GO" id="GO:0046872">
    <property type="term" value="F:metal ion binding"/>
    <property type="evidence" value="ECO:0007669"/>
    <property type="project" value="UniProtKB-KW"/>
</dbReference>
<dbReference type="InterPro" id="IPR006656">
    <property type="entry name" value="Mopterin_OxRdtase"/>
</dbReference>
<protein>
    <submittedName>
        <fullName evidence="6">Molybdopterin-dependent oxidoreductase</fullName>
    </submittedName>
</protein>
<evidence type="ECO:0000259" key="5">
    <source>
        <dbReference type="PROSITE" id="PS51669"/>
    </source>
</evidence>
<dbReference type="GO" id="GO:0043546">
    <property type="term" value="F:molybdopterin cofactor binding"/>
    <property type="evidence" value="ECO:0007669"/>
    <property type="project" value="InterPro"/>
</dbReference>
<dbReference type="Gene3D" id="2.40.40.20">
    <property type="match status" value="1"/>
</dbReference>
<dbReference type="Pfam" id="PF01568">
    <property type="entry name" value="Molydop_binding"/>
    <property type="match status" value="1"/>
</dbReference>
<keyword evidence="4" id="KW-0411">Iron-sulfur</keyword>
<dbReference type="Pfam" id="PF00384">
    <property type="entry name" value="Molybdopterin"/>
    <property type="match status" value="1"/>
</dbReference>
<organism evidence="6 7">
    <name type="scientific">Desulfitobacterium dehalogenans</name>
    <dbReference type="NCBI Taxonomy" id="36854"/>
    <lineage>
        <taxon>Bacteria</taxon>
        <taxon>Bacillati</taxon>
        <taxon>Bacillota</taxon>
        <taxon>Clostridia</taxon>
        <taxon>Eubacteriales</taxon>
        <taxon>Desulfitobacteriaceae</taxon>
        <taxon>Desulfitobacterium</taxon>
    </lineage>
</organism>
<evidence type="ECO:0000313" key="7">
    <source>
        <dbReference type="Proteomes" id="UP000553059"/>
    </source>
</evidence>
<dbReference type="PANTHER" id="PTHR43742">
    <property type="entry name" value="TRIMETHYLAMINE-N-OXIDE REDUCTASE"/>
    <property type="match status" value="1"/>
</dbReference>
<dbReference type="PROSITE" id="PS51669">
    <property type="entry name" value="4FE4S_MOW_BIS_MGD"/>
    <property type="match status" value="1"/>
</dbReference>
<reference evidence="6 7" key="1">
    <citation type="journal article" date="2020" name="Biotechnol. Biofuels">
        <title>New insights from the biogas microbiome by comprehensive genome-resolved metagenomics of nearly 1600 species originating from multiple anaerobic digesters.</title>
        <authorList>
            <person name="Campanaro S."/>
            <person name="Treu L."/>
            <person name="Rodriguez-R L.M."/>
            <person name="Kovalovszki A."/>
            <person name="Ziels R.M."/>
            <person name="Maus I."/>
            <person name="Zhu X."/>
            <person name="Kougias P.G."/>
            <person name="Basile A."/>
            <person name="Luo G."/>
            <person name="Schluter A."/>
            <person name="Konstantinidis K.T."/>
            <person name="Angelidaki I."/>
        </authorList>
    </citation>
    <scope>NUCLEOTIDE SEQUENCE [LARGE SCALE GENOMIC DNA]</scope>
    <source>
        <strain evidence="6">AS05jafATM_4</strain>
    </source>
</reference>
<gene>
    <name evidence="6" type="ORF">GX523_13985</name>
</gene>
<dbReference type="SMART" id="SM00926">
    <property type="entry name" value="Molybdop_Fe4S4"/>
    <property type="match status" value="1"/>
</dbReference>
<comment type="similarity">
    <text evidence="1">Belongs to the prokaryotic molybdopterin-containing oxidoreductase family.</text>
</comment>
<dbReference type="GO" id="GO:0051536">
    <property type="term" value="F:iron-sulfur cluster binding"/>
    <property type="evidence" value="ECO:0007669"/>
    <property type="project" value="UniProtKB-KW"/>
</dbReference>
<feature type="domain" description="4Fe-4S Mo/W bis-MGD-type" evidence="5">
    <location>
        <begin position="5"/>
        <end position="62"/>
    </location>
</feature>
<evidence type="ECO:0000256" key="4">
    <source>
        <dbReference type="ARBA" id="ARBA00023014"/>
    </source>
</evidence>
<evidence type="ECO:0000313" key="6">
    <source>
        <dbReference type="EMBL" id="HHY27826.1"/>
    </source>
</evidence>
<dbReference type="Gene3D" id="2.20.25.90">
    <property type="entry name" value="ADC-like domains"/>
    <property type="match status" value="1"/>
</dbReference>
<evidence type="ECO:0000256" key="1">
    <source>
        <dbReference type="ARBA" id="ARBA00010312"/>
    </source>
</evidence>
<accession>A0A7C6Z5X3</accession>
<evidence type="ECO:0000256" key="3">
    <source>
        <dbReference type="ARBA" id="ARBA00023004"/>
    </source>
</evidence>
<dbReference type="EMBL" id="DUTF01000303">
    <property type="protein sequence ID" value="HHY27826.1"/>
    <property type="molecule type" value="Genomic_DNA"/>
</dbReference>
<name>A0A7C6Z5X3_9FIRM</name>
<dbReference type="GO" id="GO:0016491">
    <property type="term" value="F:oxidoreductase activity"/>
    <property type="evidence" value="ECO:0007669"/>
    <property type="project" value="InterPro"/>
</dbReference>
<dbReference type="Pfam" id="PF04879">
    <property type="entry name" value="Molybdop_Fe4S4"/>
    <property type="match status" value="1"/>
</dbReference>
<dbReference type="Gene3D" id="3.40.228.10">
    <property type="entry name" value="Dimethylsulfoxide Reductase, domain 2"/>
    <property type="match status" value="1"/>
</dbReference>
<dbReference type="PANTHER" id="PTHR43742:SF6">
    <property type="entry name" value="OXIDOREDUCTASE YYAE-RELATED"/>
    <property type="match status" value="1"/>
</dbReference>
<keyword evidence="3" id="KW-0408">Iron</keyword>
<keyword evidence="2" id="KW-0479">Metal-binding</keyword>
<proteinExistence type="inferred from homology"/>
<dbReference type="InterPro" id="IPR009010">
    <property type="entry name" value="Asp_de-COase-like_dom_sf"/>
</dbReference>
<evidence type="ECO:0000256" key="2">
    <source>
        <dbReference type="ARBA" id="ARBA00022723"/>
    </source>
</evidence>
<dbReference type="InterPro" id="IPR006963">
    <property type="entry name" value="Mopterin_OxRdtase_4Fe-4S_dom"/>
</dbReference>
<comment type="caution">
    <text evidence="6">The sequence shown here is derived from an EMBL/GenBank/DDBJ whole genome shotgun (WGS) entry which is preliminary data.</text>
</comment>
<dbReference type="InterPro" id="IPR006657">
    <property type="entry name" value="MoPterin_dinucl-bd_dom"/>
</dbReference>